<dbReference type="AlphaFoldDB" id="A0A483CRE3"/>
<keyword evidence="1" id="KW-0472">Membrane</keyword>
<proteinExistence type="predicted"/>
<gene>
    <name evidence="2" type="ORF">CUJ86_02915</name>
</gene>
<dbReference type="RefSeq" id="WP_130646049.1">
    <property type="nucleotide sequence ID" value="NZ_PGCL01000001.1"/>
</dbReference>
<feature type="transmembrane region" description="Helical" evidence="1">
    <location>
        <begin position="66"/>
        <end position="87"/>
    </location>
</feature>
<reference evidence="2 3" key="1">
    <citation type="submission" date="2017-11" db="EMBL/GenBank/DDBJ databases">
        <title>Isolation and Characterization of Methanofollis Species from Methane Seep Offshore SW Taiwan.</title>
        <authorList>
            <person name="Teng N.-H."/>
            <person name="Lai M.-C."/>
            <person name="Chen S.-C."/>
        </authorList>
    </citation>
    <scope>NUCLEOTIDE SEQUENCE [LARGE SCALE GENOMIC DNA]</scope>
    <source>
        <strain evidence="2 3">FWC-SCC2</strain>
    </source>
</reference>
<protein>
    <submittedName>
        <fullName evidence="2">Uncharacterized protein</fullName>
    </submittedName>
</protein>
<evidence type="ECO:0000256" key="1">
    <source>
        <dbReference type="SAM" id="Phobius"/>
    </source>
</evidence>
<evidence type="ECO:0000313" key="3">
    <source>
        <dbReference type="Proteomes" id="UP000292580"/>
    </source>
</evidence>
<organism evidence="2 3">
    <name type="scientific">Methanofollis fontis</name>
    <dbReference type="NCBI Taxonomy" id="2052832"/>
    <lineage>
        <taxon>Archaea</taxon>
        <taxon>Methanobacteriati</taxon>
        <taxon>Methanobacteriota</taxon>
        <taxon>Stenosarchaea group</taxon>
        <taxon>Methanomicrobia</taxon>
        <taxon>Methanomicrobiales</taxon>
        <taxon>Methanomicrobiaceae</taxon>
        <taxon>Methanofollis</taxon>
    </lineage>
</organism>
<feature type="transmembrane region" description="Helical" evidence="1">
    <location>
        <begin position="34"/>
        <end position="59"/>
    </location>
</feature>
<keyword evidence="3" id="KW-1185">Reference proteome</keyword>
<name>A0A483CRE3_9EURY</name>
<dbReference type="Proteomes" id="UP000292580">
    <property type="component" value="Unassembled WGS sequence"/>
</dbReference>
<dbReference type="EMBL" id="PGCL01000001">
    <property type="protein sequence ID" value="TAJ45683.1"/>
    <property type="molecule type" value="Genomic_DNA"/>
</dbReference>
<accession>A0A483CRE3</accession>
<keyword evidence="1" id="KW-1133">Transmembrane helix</keyword>
<evidence type="ECO:0000313" key="2">
    <source>
        <dbReference type="EMBL" id="TAJ45683.1"/>
    </source>
</evidence>
<sequence length="88" mass="9048">MHDNPLKKGLAFLGLSTSLLLGSAATGSLLFTAAAPVLAVMNILVFLMTAGIILIWLRLGGLPDGVVWLEIGGFAVLEIAICALCVIG</sequence>
<keyword evidence="1" id="KW-0812">Transmembrane</keyword>
<comment type="caution">
    <text evidence="2">The sequence shown here is derived from an EMBL/GenBank/DDBJ whole genome shotgun (WGS) entry which is preliminary data.</text>
</comment>